<evidence type="ECO:0000313" key="1">
    <source>
        <dbReference type="EMBL" id="CAG8803920.1"/>
    </source>
</evidence>
<sequence length="486" mass="56581">MEILKIVEEFFTLNKIKVNVSKSELIIINGSKENKINGVNFINDTIIPAKPSEAVRYLGIWLQENGKKIYQKKLIEEKVSKTTTTMIRKQLTDKQSRYIINHVLFSQIEYLLMDYVYPEKELEKINARIRMVFRRSCGYTSKLPNSVLYAAIGYKLFCLHKRQLQLHSTELINRINKVDRCGWTTKDYMWTIKSIWSAETINKYKARNHNLTGEILKLLAKNDIEICMNGTIDFPIKLGNGIIDIESFMESETWYYKHRDSLRKYGILYIEQLLNADLSKILELKRIHQYEIPRRNVTWYPELKKKIEENLNYIREKITNNSINRLSIIGTENKLKGTLVTIKHSSGPIIGKITWEPKTKDQKIIMQHYIQEESQGTLQSPLAACSGCSLKETISNTNNTDITYCSITANIAEKSQLPIRNSKFSIGNQNDNRQKMRMVISPNSLNIYHNNIPTRVNYKSIRNNIDDSTFLKNIIATDSQTLEYLE</sequence>
<accession>A0A9N9JYU5</accession>
<evidence type="ECO:0000313" key="2">
    <source>
        <dbReference type="Proteomes" id="UP000789405"/>
    </source>
</evidence>
<organism evidence="1 2">
    <name type="scientific">Dentiscutata erythropus</name>
    <dbReference type="NCBI Taxonomy" id="1348616"/>
    <lineage>
        <taxon>Eukaryota</taxon>
        <taxon>Fungi</taxon>
        <taxon>Fungi incertae sedis</taxon>
        <taxon>Mucoromycota</taxon>
        <taxon>Glomeromycotina</taxon>
        <taxon>Glomeromycetes</taxon>
        <taxon>Diversisporales</taxon>
        <taxon>Gigasporaceae</taxon>
        <taxon>Dentiscutata</taxon>
    </lineage>
</organism>
<protein>
    <submittedName>
        <fullName evidence="1">8025_t:CDS:1</fullName>
    </submittedName>
</protein>
<name>A0A9N9JYU5_9GLOM</name>
<gene>
    <name evidence="1" type="ORF">DERYTH_LOCUS23992</name>
</gene>
<dbReference type="EMBL" id="CAJVPY010038408">
    <property type="protein sequence ID" value="CAG8803920.1"/>
    <property type="molecule type" value="Genomic_DNA"/>
</dbReference>
<keyword evidence="2" id="KW-1185">Reference proteome</keyword>
<feature type="non-terminal residue" evidence="1">
    <location>
        <position position="486"/>
    </location>
</feature>
<dbReference type="AlphaFoldDB" id="A0A9N9JYU5"/>
<dbReference type="OrthoDB" id="2435398at2759"/>
<comment type="caution">
    <text evidence="1">The sequence shown here is derived from an EMBL/GenBank/DDBJ whole genome shotgun (WGS) entry which is preliminary data.</text>
</comment>
<proteinExistence type="predicted"/>
<reference evidence="1" key="1">
    <citation type="submission" date="2021-06" db="EMBL/GenBank/DDBJ databases">
        <authorList>
            <person name="Kallberg Y."/>
            <person name="Tangrot J."/>
            <person name="Rosling A."/>
        </authorList>
    </citation>
    <scope>NUCLEOTIDE SEQUENCE</scope>
    <source>
        <strain evidence="1">MA453B</strain>
    </source>
</reference>
<dbReference type="Proteomes" id="UP000789405">
    <property type="component" value="Unassembled WGS sequence"/>
</dbReference>